<gene>
    <name evidence="1" type="ORF">KIN20_009082</name>
</gene>
<evidence type="ECO:0000313" key="2">
    <source>
        <dbReference type="Proteomes" id="UP001196413"/>
    </source>
</evidence>
<keyword evidence="2" id="KW-1185">Reference proteome</keyword>
<name>A0AAD5M5S4_PARTN</name>
<evidence type="ECO:0000313" key="1">
    <source>
        <dbReference type="EMBL" id="KAJ1352680.1"/>
    </source>
</evidence>
<sequence>MEGTKQNGRNRKRLTADEIITAALRQRMISEGRIRAEEEVIKAYREYQMAQKAIKKMVKEEEINEMVGDAVGEEIGTMRSRRKALRIL</sequence>
<dbReference type="AlphaFoldDB" id="A0AAD5M5S4"/>
<proteinExistence type="predicted"/>
<organism evidence="1 2">
    <name type="scientific">Parelaphostrongylus tenuis</name>
    <name type="common">Meningeal worm</name>
    <dbReference type="NCBI Taxonomy" id="148309"/>
    <lineage>
        <taxon>Eukaryota</taxon>
        <taxon>Metazoa</taxon>
        <taxon>Ecdysozoa</taxon>
        <taxon>Nematoda</taxon>
        <taxon>Chromadorea</taxon>
        <taxon>Rhabditida</taxon>
        <taxon>Rhabditina</taxon>
        <taxon>Rhabditomorpha</taxon>
        <taxon>Strongyloidea</taxon>
        <taxon>Metastrongylidae</taxon>
        <taxon>Parelaphostrongylus</taxon>
    </lineage>
</organism>
<dbReference type="EMBL" id="JAHQIW010001508">
    <property type="protein sequence ID" value="KAJ1352680.1"/>
    <property type="molecule type" value="Genomic_DNA"/>
</dbReference>
<reference evidence="1" key="1">
    <citation type="submission" date="2021-06" db="EMBL/GenBank/DDBJ databases">
        <title>Parelaphostrongylus tenuis whole genome reference sequence.</title>
        <authorList>
            <person name="Garwood T.J."/>
            <person name="Larsen P.A."/>
            <person name="Fountain-Jones N.M."/>
            <person name="Garbe J.R."/>
            <person name="Macchietto M.G."/>
            <person name="Kania S.A."/>
            <person name="Gerhold R.W."/>
            <person name="Richards J.E."/>
            <person name="Wolf T.M."/>
        </authorList>
    </citation>
    <scope>NUCLEOTIDE SEQUENCE</scope>
    <source>
        <strain evidence="1">MNPRO001-30</strain>
        <tissue evidence="1">Meninges</tissue>
    </source>
</reference>
<accession>A0AAD5M5S4</accession>
<dbReference type="Proteomes" id="UP001196413">
    <property type="component" value="Unassembled WGS sequence"/>
</dbReference>
<comment type="caution">
    <text evidence="1">The sequence shown here is derived from an EMBL/GenBank/DDBJ whole genome shotgun (WGS) entry which is preliminary data.</text>
</comment>
<protein>
    <submittedName>
        <fullName evidence="1">Uncharacterized protein</fullName>
    </submittedName>
</protein>